<evidence type="ECO:0000313" key="3">
    <source>
        <dbReference type="Proteomes" id="UP000499080"/>
    </source>
</evidence>
<evidence type="ECO:0000256" key="1">
    <source>
        <dbReference type="SAM" id="Phobius"/>
    </source>
</evidence>
<gene>
    <name evidence="2" type="ORF">AVEN_110118_1</name>
</gene>
<proteinExistence type="predicted"/>
<accession>A0A4Y2J4B5</accession>
<dbReference type="OrthoDB" id="8300685at2759"/>
<dbReference type="AlphaFoldDB" id="A0A4Y2J4B5"/>
<reference evidence="2 3" key="1">
    <citation type="journal article" date="2019" name="Sci. Rep.">
        <title>Orb-weaving spider Araneus ventricosus genome elucidates the spidroin gene catalogue.</title>
        <authorList>
            <person name="Kono N."/>
            <person name="Nakamura H."/>
            <person name="Ohtoshi R."/>
            <person name="Moran D.A.P."/>
            <person name="Shinohara A."/>
            <person name="Yoshida Y."/>
            <person name="Fujiwara M."/>
            <person name="Mori M."/>
            <person name="Tomita M."/>
            <person name="Arakawa K."/>
        </authorList>
    </citation>
    <scope>NUCLEOTIDE SEQUENCE [LARGE SCALE GENOMIC DNA]</scope>
</reference>
<protein>
    <submittedName>
        <fullName evidence="2">Uncharacterized protein</fullName>
    </submittedName>
</protein>
<comment type="caution">
    <text evidence="2">The sequence shown here is derived from an EMBL/GenBank/DDBJ whole genome shotgun (WGS) entry which is preliminary data.</text>
</comment>
<keyword evidence="1" id="KW-0812">Transmembrane</keyword>
<keyword evidence="3" id="KW-1185">Reference proteome</keyword>
<name>A0A4Y2J4B5_ARAVE</name>
<sequence>MDSDPYGRFKKIFTNRSKLIGRVISGIVCVDKSRDIIWKKEMRLNDEARVFVAEAVAIQMTVEKIFRTKLKEKRQNTGEGLQELAIYVYQLTSLAKAECALDIGESLAAQYFVDATRDEDTQHLTRLMDAKDKKSTLIQGMKVVVIIFIILAVLGSLSTAFEFLYEENTERKKLSKDTDNKNFTNNLSKKDWISNSRSFLHCFCFVKNGKKLFQTDPDKKQFECFHGIRVVSNLSIICCHIGVFNIYT</sequence>
<dbReference type="PANTHER" id="PTHR11161:SF0">
    <property type="entry name" value="O-ACYLTRANSFERASE LIKE PROTEIN"/>
    <property type="match status" value="1"/>
</dbReference>
<keyword evidence="1" id="KW-0472">Membrane</keyword>
<organism evidence="2 3">
    <name type="scientific">Araneus ventricosus</name>
    <name type="common">Orbweaver spider</name>
    <name type="synonym">Epeira ventricosa</name>
    <dbReference type="NCBI Taxonomy" id="182803"/>
    <lineage>
        <taxon>Eukaryota</taxon>
        <taxon>Metazoa</taxon>
        <taxon>Ecdysozoa</taxon>
        <taxon>Arthropoda</taxon>
        <taxon>Chelicerata</taxon>
        <taxon>Arachnida</taxon>
        <taxon>Araneae</taxon>
        <taxon>Araneomorphae</taxon>
        <taxon>Entelegynae</taxon>
        <taxon>Araneoidea</taxon>
        <taxon>Araneidae</taxon>
        <taxon>Araneus</taxon>
    </lineage>
</organism>
<dbReference type="EMBL" id="BGPR01003125">
    <property type="protein sequence ID" value="GBM83986.1"/>
    <property type="molecule type" value="Genomic_DNA"/>
</dbReference>
<dbReference type="InterPro" id="IPR052728">
    <property type="entry name" value="O2_lipid_transport_reg"/>
</dbReference>
<dbReference type="PANTHER" id="PTHR11161">
    <property type="entry name" value="O-ACYLTRANSFERASE"/>
    <property type="match status" value="1"/>
</dbReference>
<keyword evidence="1" id="KW-1133">Transmembrane helix</keyword>
<feature type="non-terminal residue" evidence="2">
    <location>
        <position position="248"/>
    </location>
</feature>
<dbReference type="Proteomes" id="UP000499080">
    <property type="component" value="Unassembled WGS sequence"/>
</dbReference>
<feature type="transmembrane region" description="Helical" evidence="1">
    <location>
        <begin position="143"/>
        <end position="165"/>
    </location>
</feature>
<evidence type="ECO:0000313" key="2">
    <source>
        <dbReference type="EMBL" id="GBM83986.1"/>
    </source>
</evidence>